<keyword evidence="4" id="KW-1185">Reference proteome</keyword>
<reference evidence="3 4" key="1">
    <citation type="submission" date="2021-10" db="EMBL/GenBank/DDBJ databases">
        <authorList>
            <person name="Criscuolo A."/>
        </authorList>
    </citation>
    <scope>NUCLEOTIDE SEQUENCE [LARGE SCALE GENOMIC DNA]</scope>
    <source>
        <strain evidence="4">CIP 111883</strain>
    </source>
</reference>
<dbReference type="PANTHER" id="PTHR43736:SF1">
    <property type="entry name" value="DIHYDRONEOPTERIN TRIPHOSPHATE DIPHOSPHATASE"/>
    <property type="match status" value="1"/>
</dbReference>
<feature type="domain" description="Nudix hydrolase" evidence="2">
    <location>
        <begin position="1"/>
        <end position="94"/>
    </location>
</feature>
<organism evidence="3 4">
    <name type="scientific">Sutcliffiella rhizosphaerae</name>
    <dbReference type="NCBI Taxonomy" id="2880967"/>
    <lineage>
        <taxon>Bacteria</taxon>
        <taxon>Bacillati</taxon>
        <taxon>Bacillota</taxon>
        <taxon>Bacilli</taxon>
        <taxon>Bacillales</taxon>
        <taxon>Bacillaceae</taxon>
        <taxon>Sutcliffiella</taxon>
    </lineage>
</organism>
<comment type="similarity">
    <text evidence="1">Belongs to the Nudix hydrolase family.</text>
</comment>
<evidence type="ECO:0000256" key="1">
    <source>
        <dbReference type="ARBA" id="ARBA00005582"/>
    </source>
</evidence>
<dbReference type="RefSeq" id="WP_230500822.1">
    <property type="nucleotide sequence ID" value="NZ_CAKJTJ010000007.1"/>
</dbReference>
<evidence type="ECO:0000259" key="2">
    <source>
        <dbReference type="PROSITE" id="PS51462"/>
    </source>
</evidence>
<evidence type="ECO:0000313" key="3">
    <source>
        <dbReference type="EMBL" id="CAG9620911.1"/>
    </source>
</evidence>
<sequence length="94" mass="10780">MPGGRLERGETLEECVIKEIREELGLSCLINNLIDIWVYEVLEGKHVLIVTYLCDCTEILNVKISDEHSMFDWISIDEINTVNLPKGYVNSIKL</sequence>
<protein>
    <recommendedName>
        <fullName evidence="2">Nudix hydrolase domain-containing protein</fullName>
    </recommendedName>
</protein>
<gene>
    <name evidence="3" type="ORF">BACCIP111883_01683</name>
</gene>
<dbReference type="EMBL" id="CAKJTJ010000007">
    <property type="protein sequence ID" value="CAG9620911.1"/>
    <property type="molecule type" value="Genomic_DNA"/>
</dbReference>
<dbReference type="InterPro" id="IPR015797">
    <property type="entry name" value="NUDIX_hydrolase-like_dom_sf"/>
</dbReference>
<name>A0ABN8A725_9BACI</name>
<dbReference type="SUPFAM" id="SSF55811">
    <property type="entry name" value="Nudix"/>
    <property type="match status" value="1"/>
</dbReference>
<dbReference type="PANTHER" id="PTHR43736">
    <property type="entry name" value="ADP-RIBOSE PYROPHOSPHATASE"/>
    <property type="match status" value="1"/>
</dbReference>
<evidence type="ECO:0000313" key="4">
    <source>
        <dbReference type="Proteomes" id="UP000789833"/>
    </source>
</evidence>
<comment type="caution">
    <text evidence="3">The sequence shown here is derived from an EMBL/GenBank/DDBJ whole genome shotgun (WGS) entry which is preliminary data.</text>
</comment>
<dbReference type="PROSITE" id="PS51462">
    <property type="entry name" value="NUDIX"/>
    <property type="match status" value="1"/>
</dbReference>
<dbReference type="Pfam" id="PF00293">
    <property type="entry name" value="NUDIX"/>
    <property type="match status" value="1"/>
</dbReference>
<dbReference type="InterPro" id="IPR000086">
    <property type="entry name" value="NUDIX_hydrolase_dom"/>
</dbReference>
<dbReference type="Gene3D" id="3.90.79.10">
    <property type="entry name" value="Nucleoside Triphosphate Pyrophosphohydrolase"/>
    <property type="match status" value="1"/>
</dbReference>
<dbReference type="Proteomes" id="UP000789833">
    <property type="component" value="Unassembled WGS sequence"/>
</dbReference>
<proteinExistence type="inferred from homology"/>
<accession>A0ABN8A725</accession>